<dbReference type="PROSITE" id="PS50005">
    <property type="entry name" value="TPR"/>
    <property type="match status" value="2"/>
</dbReference>
<evidence type="ECO:0000256" key="3">
    <source>
        <dbReference type="PROSITE-ProRule" id="PRU00339"/>
    </source>
</evidence>
<feature type="repeat" description="TPR" evidence="3">
    <location>
        <begin position="77"/>
        <end position="110"/>
    </location>
</feature>
<dbReference type="OrthoDB" id="145058at2"/>
<keyword evidence="5" id="KW-1185">Reference proteome</keyword>
<dbReference type="SMART" id="SM00028">
    <property type="entry name" value="TPR"/>
    <property type="match status" value="5"/>
</dbReference>
<feature type="repeat" description="TPR" evidence="3">
    <location>
        <begin position="111"/>
        <end position="144"/>
    </location>
</feature>
<proteinExistence type="predicted"/>
<name>A0A2A6RMT4_9CHLR</name>
<keyword evidence="1" id="KW-0677">Repeat</keyword>
<evidence type="ECO:0000256" key="1">
    <source>
        <dbReference type="ARBA" id="ARBA00022737"/>
    </source>
</evidence>
<comment type="caution">
    <text evidence="4">The sequence shown here is derived from an EMBL/GenBank/DDBJ whole genome shotgun (WGS) entry which is preliminary data.</text>
</comment>
<sequence length="410" mass="46030">MVNDQKRAEGLRHLQRGLAFERANRVAEAVQQYREAIACNPHLREAHNALGFYYQRNGLLAKAAESFRTVASLDGDFLAYFNLGYVLVELERYDEALTAFAQCLSLAPEDSATHFELSLIYLSRGEYSDAINHLQLPLESYPEDWEVHNLLGRSLLGMRRYDEAVAAFGRSLLLAGSPYAQAEVIDNINTVERYREFRQVNTVKDQLYADEGVIYLGSAADDGLQLSETQDFHFTYPDIATTIQRLLALAASANWHFTAIVAADTLARPLVVALAELLELPVRTAEQLGESDRILLVFAVAREAELLLRTVEHLPCQATAFCLGLNWLRHSKLMPDLVGIAARGVCSVPWEGELRRLRADGASPDYVRQCIAQATKTIVKAVQDTPLDPNLPRQVRYYTRSHRRVNVIGR</sequence>
<keyword evidence="2 3" id="KW-0802">TPR repeat</keyword>
<reference evidence="5" key="1">
    <citation type="submission" date="2017-08" db="EMBL/GenBank/DDBJ databases">
        <authorList>
            <person name="Grouzdev D.S."/>
            <person name="Gaisin V.A."/>
            <person name="Rysina M.S."/>
            <person name="Gorlenko V.M."/>
        </authorList>
    </citation>
    <scope>NUCLEOTIDE SEQUENCE [LARGE SCALE GENOMIC DNA]</scope>
    <source>
        <strain evidence="5">Kir15-3F</strain>
    </source>
</reference>
<gene>
    <name evidence="4" type="ORF">CJ255_04700</name>
</gene>
<evidence type="ECO:0000313" key="5">
    <source>
        <dbReference type="Proteomes" id="UP000220527"/>
    </source>
</evidence>
<dbReference type="Gene3D" id="1.25.40.10">
    <property type="entry name" value="Tetratricopeptide repeat domain"/>
    <property type="match status" value="2"/>
</dbReference>
<dbReference type="Proteomes" id="UP000220527">
    <property type="component" value="Unassembled WGS sequence"/>
</dbReference>
<dbReference type="RefSeq" id="WP_097642936.1">
    <property type="nucleotide sequence ID" value="NZ_NQWI01000013.1"/>
</dbReference>
<accession>A0A2A6RMT4</accession>
<protein>
    <submittedName>
        <fullName evidence="4">Uncharacterized protein</fullName>
    </submittedName>
</protein>
<dbReference type="InterPro" id="IPR019734">
    <property type="entry name" value="TPR_rpt"/>
</dbReference>
<dbReference type="AlphaFoldDB" id="A0A2A6RMT4"/>
<dbReference type="PROSITE" id="PS50293">
    <property type="entry name" value="TPR_REGION"/>
    <property type="match status" value="1"/>
</dbReference>
<dbReference type="Pfam" id="PF13432">
    <property type="entry name" value="TPR_16"/>
    <property type="match status" value="1"/>
</dbReference>
<evidence type="ECO:0000256" key="2">
    <source>
        <dbReference type="ARBA" id="ARBA00022803"/>
    </source>
</evidence>
<dbReference type="Pfam" id="PF14559">
    <property type="entry name" value="TPR_19"/>
    <property type="match status" value="1"/>
</dbReference>
<dbReference type="InterPro" id="IPR051685">
    <property type="entry name" value="Ycf3/AcsC/BcsC/TPR_MFPF"/>
</dbReference>
<dbReference type="InterPro" id="IPR011990">
    <property type="entry name" value="TPR-like_helical_dom_sf"/>
</dbReference>
<dbReference type="PANTHER" id="PTHR44943:SF8">
    <property type="entry name" value="TPR REPEAT-CONTAINING PROTEIN MJ0263"/>
    <property type="match status" value="1"/>
</dbReference>
<organism evidence="4 5">
    <name type="scientific">Candidatus Viridilinea mediisalina</name>
    <dbReference type="NCBI Taxonomy" id="2024553"/>
    <lineage>
        <taxon>Bacteria</taxon>
        <taxon>Bacillati</taxon>
        <taxon>Chloroflexota</taxon>
        <taxon>Chloroflexia</taxon>
        <taxon>Chloroflexales</taxon>
        <taxon>Chloroflexineae</taxon>
        <taxon>Oscillochloridaceae</taxon>
        <taxon>Candidatus Viridilinea</taxon>
    </lineage>
</organism>
<evidence type="ECO:0000313" key="4">
    <source>
        <dbReference type="EMBL" id="PDW04253.1"/>
    </source>
</evidence>
<dbReference type="SUPFAM" id="SSF48452">
    <property type="entry name" value="TPR-like"/>
    <property type="match status" value="1"/>
</dbReference>
<dbReference type="EMBL" id="NQWI01000013">
    <property type="protein sequence ID" value="PDW04253.1"/>
    <property type="molecule type" value="Genomic_DNA"/>
</dbReference>
<dbReference type="PANTHER" id="PTHR44943">
    <property type="entry name" value="CELLULOSE SYNTHASE OPERON PROTEIN C"/>
    <property type="match status" value="1"/>
</dbReference>